<sequence length="75" mass="7617">MPRLTSAIAPVASRPVHASAVQPRGSTGVRSSPVTPLSGVEGVNSIGMPTAPVAVVRVKAPMLWVAVTNSCRSVV</sequence>
<evidence type="ECO:0000256" key="1">
    <source>
        <dbReference type="SAM" id="MobiDB-lite"/>
    </source>
</evidence>
<feature type="compositionally biased region" description="Polar residues" evidence="1">
    <location>
        <begin position="24"/>
        <end position="35"/>
    </location>
</feature>
<protein>
    <submittedName>
        <fullName evidence="2">Uncharacterized protein</fullName>
    </submittedName>
</protein>
<organism evidence="2 3">
    <name type="scientific">Rathayibacter tanaceti</name>
    <dbReference type="NCBI Taxonomy" id="1671680"/>
    <lineage>
        <taxon>Bacteria</taxon>
        <taxon>Bacillati</taxon>
        <taxon>Actinomycetota</taxon>
        <taxon>Actinomycetes</taxon>
        <taxon>Micrococcales</taxon>
        <taxon>Microbacteriaceae</taxon>
        <taxon>Rathayibacter</taxon>
    </lineage>
</organism>
<evidence type="ECO:0000313" key="3">
    <source>
        <dbReference type="Proteomes" id="UP000076717"/>
    </source>
</evidence>
<dbReference type="EMBL" id="LIIN01000186">
    <property type="protein sequence ID" value="KZX19860.1"/>
    <property type="molecule type" value="Genomic_DNA"/>
</dbReference>
<gene>
    <name evidence="2" type="ORF">ACH61_03040</name>
</gene>
<reference evidence="2 3" key="1">
    <citation type="submission" date="2015-08" db="EMBL/GenBank/DDBJ databases">
        <title>Draft Genome Sequence of Rathayibacter sp. Strain VKM Ac-2596 Isolated from Leaf Gall Induced by Plant-Parasitic Nematodes.</title>
        <authorList>
            <person name="Vasilenko O.V."/>
            <person name="Starodumova I.P."/>
            <person name="Tarlachkov S.V."/>
            <person name="Dorofeeva L.V."/>
            <person name="Evtushenko L.I."/>
        </authorList>
    </citation>
    <scope>NUCLEOTIDE SEQUENCE [LARGE SCALE GENOMIC DNA]</scope>
    <source>
        <strain evidence="2 3">VKM Ac-2596</strain>
    </source>
</reference>
<comment type="caution">
    <text evidence="2">The sequence shown here is derived from an EMBL/GenBank/DDBJ whole genome shotgun (WGS) entry which is preliminary data.</text>
</comment>
<evidence type="ECO:0000313" key="2">
    <source>
        <dbReference type="EMBL" id="KZX19860.1"/>
    </source>
</evidence>
<keyword evidence="3" id="KW-1185">Reference proteome</keyword>
<accession>A0A162FUY3</accession>
<name>A0A162FUY3_9MICO</name>
<proteinExistence type="predicted"/>
<dbReference type="AlphaFoldDB" id="A0A162FUY3"/>
<dbReference type="Proteomes" id="UP000076717">
    <property type="component" value="Unassembled WGS sequence"/>
</dbReference>
<feature type="region of interest" description="Disordered" evidence="1">
    <location>
        <begin position="15"/>
        <end position="36"/>
    </location>
</feature>